<organism evidence="5 6">
    <name type="scientific">Rhizocola hellebori</name>
    <dbReference type="NCBI Taxonomy" id="1392758"/>
    <lineage>
        <taxon>Bacteria</taxon>
        <taxon>Bacillati</taxon>
        <taxon>Actinomycetota</taxon>
        <taxon>Actinomycetes</taxon>
        <taxon>Micromonosporales</taxon>
        <taxon>Micromonosporaceae</taxon>
        <taxon>Rhizocola</taxon>
    </lineage>
</organism>
<protein>
    <submittedName>
        <fullName evidence="5">AraC family transcriptional regulator</fullName>
    </submittedName>
</protein>
<name>A0A8J3Q9D0_9ACTN</name>
<keyword evidence="3" id="KW-0804">Transcription</keyword>
<comment type="caution">
    <text evidence="5">The sequence shown here is derived from an EMBL/GenBank/DDBJ whole genome shotgun (WGS) entry which is preliminary data.</text>
</comment>
<dbReference type="Pfam" id="PF20240">
    <property type="entry name" value="DUF6597"/>
    <property type="match status" value="1"/>
</dbReference>
<accession>A0A8J3Q9D0</accession>
<keyword evidence="2" id="KW-0238">DNA-binding</keyword>
<dbReference type="Gene3D" id="1.10.10.60">
    <property type="entry name" value="Homeodomain-like"/>
    <property type="match status" value="1"/>
</dbReference>
<dbReference type="GO" id="GO:0043565">
    <property type="term" value="F:sequence-specific DNA binding"/>
    <property type="evidence" value="ECO:0007669"/>
    <property type="project" value="InterPro"/>
</dbReference>
<dbReference type="Proteomes" id="UP000612899">
    <property type="component" value="Unassembled WGS sequence"/>
</dbReference>
<evidence type="ECO:0000256" key="1">
    <source>
        <dbReference type="ARBA" id="ARBA00023015"/>
    </source>
</evidence>
<evidence type="ECO:0000259" key="4">
    <source>
        <dbReference type="PROSITE" id="PS01124"/>
    </source>
</evidence>
<evidence type="ECO:0000313" key="6">
    <source>
        <dbReference type="Proteomes" id="UP000612899"/>
    </source>
</evidence>
<dbReference type="GO" id="GO:0003700">
    <property type="term" value="F:DNA-binding transcription factor activity"/>
    <property type="evidence" value="ECO:0007669"/>
    <property type="project" value="InterPro"/>
</dbReference>
<dbReference type="PROSITE" id="PS00041">
    <property type="entry name" value="HTH_ARAC_FAMILY_1"/>
    <property type="match status" value="1"/>
</dbReference>
<feature type="domain" description="HTH araC/xylS-type" evidence="4">
    <location>
        <begin position="136"/>
        <end position="232"/>
    </location>
</feature>
<dbReference type="Pfam" id="PF12833">
    <property type="entry name" value="HTH_18"/>
    <property type="match status" value="1"/>
</dbReference>
<dbReference type="PROSITE" id="PS01124">
    <property type="entry name" value="HTH_ARAC_FAMILY_2"/>
    <property type="match status" value="1"/>
</dbReference>
<dbReference type="PANTHER" id="PTHR46796:SF15">
    <property type="entry name" value="BLL1074 PROTEIN"/>
    <property type="match status" value="1"/>
</dbReference>
<evidence type="ECO:0000256" key="3">
    <source>
        <dbReference type="ARBA" id="ARBA00023163"/>
    </source>
</evidence>
<dbReference type="InterPro" id="IPR046532">
    <property type="entry name" value="DUF6597"/>
</dbReference>
<dbReference type="SMART" id="SM00342">
    <property type="entry name" value="HTH_ARAC"/>
    <property type="match status" value="1"/>
</dbReference>
<reference evidence="5" key="1">
    <citation type="submission" date="2021-01" db="EMBL/GenBank/DDBJ databases">
        <title>Whole genome shotgun sequence of Rhizocola hellebori NBRC 109834.</title>
        <authorList>
            <person name="Komaki H."/>
            <person name="Tamura T."/>
        </authorList>
    </citation>
    <scope>NUCLEOTIDE SEQUENCE</scope>
    <source>
        <strain evidence="5">NBRC 109834</strain>
    </source>
</reference>
<dbReference type="InterPro" id="IPR050204">
    <property type="entry name" value="AraC_XylS_family_regulators"/>
</dbReference>
<keyword evidence="1" id="KW-0805">Transcription regulation</keyword>
<dbReference type="InterPro" id="IPR018060">
    <property type="entry name" value="HTH_AraC"/>
</dbReference>
<dbReference type="InterPro" id="IPR018062">
    <property type="entry name" value="HTH_AraC-typ_CS"/>
</dbReference>
<dbReference type="AlphaFoldDB" id="A0A8J3Q9D0"/>
<dbReference type="EMBL" id="BONY01000028">
    <property type="protein sequence ID" value="GIH06558.1"/>
    <property type="molecule type" value="Genomic_DNA"/>
</dbReference>
<gene>
    <name evidence="5" type="ORF">Rhe02_46250</name>
</gene>
<sequence length="232" mass="24356">MPIASEQPVTGYRERRSRLPGVVAWERPTPEADPGLVLPDGCMDLIWTDGTLIVAGPDTHAHSSGEPATYAGLRFAPGMGPAVLGVPAAALRDQRVPLAQLWPAARVRRLADRVTGADNHLAALEDVAAQVMPPSDPALALIVKSLDAGAGVAQTAALLDMGERRLHRRCLDAFGYGPKTLARILRMNRALALARAGTPFATVAAQAGYADQAHLARDVKDMAGVPLSSLVG</sequence>
<evidence type="ECO:0000256" key="2">
    <source>
        <dbReference type="ARBA" id="ARBA00023125"/>
    </source>
</evidence>
<keyword evidence="6" id="KW-1185">Reference proteome</keyword>
<dbReference type="PANTHER" id="PTHR46796">
    <property type="entry name" value="HTH-TYPE TRANSCRIPTIONAL ACTIVATOR RHAS-RELATED"/>
    <property type="match status" value="1"/>
</dbReference>
<dbReference type="RefSeq" id="WP_239123995.1">
    <property type="nucleotide sequence ID" value="NZ_BONY01000028.1"/>
</dbReference>
<proteinExistence type="predicted"/>
<evidence type="ECO:0000313" key="5">
    <source>
        <dbReference type="EMBL" id="GIH06558.1"/>
    </source>
</evidence>